<evidence type="ECO:0000313" key="1">
    <source>
        <dbReference type="EMBL" id="KKN05387.1"/>
    </source>
</evidence>
<proteinExistence type="predicted"/>
<accession>A0A0F9N0Z0</accession>
<comment type="caution">
    <text evidence="1">The sequence shown here is derived from an EMBL/GenBank/DDBJ whole genome shotgun (WGS) entry which is preliminary data.</text>
</comment>
<gene>
    <name evidence="1" type="ORF">LCGC14_1087960</name>
</gene>
<name>A0A0F9N0Z0_9ZZZZ</name>
<sequence length="38" mass="4443">MKCEKCGRRVLGEYCECCGKFLKAKIDKDTNRRDTDND</sequence>
<reference evidence="1" key="1">
    <citation type="journal article" date="2015" name="Nature">
        <title>Complex archaea that bridge the gap between prokaryotes and eukaryotes.</title>
        <authorList>
            <person name="Spang A."/>
            <person name="Saw J.H."/>
            <person name="Jorgensen S.L."/>
            <person name="Zaremba-Niedzwiedzka K."/>
            <person name="Martijn J."/>
            <person name="Lind A.E."/>
            <person name="van Eijk R."/>
            <person name="Schleper C."/>
            <person name="Guy L."/>
            <person name="Ettema T.J."/>
        </authorList>
    </citation>
    <scope>NUCLEOTIDE SEQUENCE</scope>
</reference>
<dbReference type="EMBL" id="LAZR01004812">
    <property type="protein sequence ID" value="KKN05387.1"/>
    <property type="molecule type" value="Genomic_DNA"/>
</dbReference>
<dbReference type="AlphaFoldDB" id="A0A0F9N0Z0"/>
<protein>
    <submittedName>
        <fullName evidence="1">Uncharacterized protein</fullName>
    </submittedName>
</protein>
<organism evidence="1">
    <name type="scientific">marine sediment metagenome</name>
    <dbReference type="NCBI Taxonomy" id="412755"/>
    <lineage>
        <taxon>unclassified sequences</taxon>
        <taxon>metagenomes</taxon>
        <taxon>ecological metagenomes</taxon>
    </lineage>
</organism>